<dbReference type="GO" id="GO:0005975">
    <property type="term" value="P:carbohydrate metabolic process"/>
    <property type="evidence" value="ECO:0007669"/>
    <property type="project" value="InterPro"/>
</dbReference>
<dbReference type="AlphaFoldDB" id="A0A4R3MIN7"/>
<feature type="binding site" evidence="10">
    <location>
        <position position="305"/>
    </location>
    <ligand>
        <name>UDP-N-acetyl-alpha-D-glucosamine</name>
        <dbReference type="ChEBI" id="CHEBI:57705"/>
    </ligand>
</feature>
<evidence type="ECO:0000256" key="4">
    <source>
        <dbReference type="ARBA" id="ARBA00022679"/>
    </source>
</evidence>
<comment type="caution">
    <text evidence="13">The sequence shown here is derived from an EMBL/GenBank/DDBJ whole genome shotgun (WGS) entry which is preliminary data.</text>
</comment>
<evidence type="ECO:0000256" key="10">
    <source>
        <dbReference type="HAMAP-Rule" id="MF_00033"/>
    </source>
</evidence>
<dbReference type="Gene3D" id="3.40.50.2000">
    <property type="entry name" value="Glycogen Phosphorylase B"/>
    <property type="match status" value="2"/>
</dbReference>
<name>A0A4R3MIN7_9HYPH</name>
<keyword evidence="9 10" id="KW-0961">Cell wall biogenesis/degradation</keyword>
<dbReference type="SUPFAM" id="SSF53756">
    <property type="entry name" value="UDP-Glycosyltransferase/glycogen phosphorylase"/>
    <property type="match status" value="1"/>
</dbReference>
<comment type="similarity">
    <text evidence="10">Belongs to the glycosyltransferase 28 family. MurG subfamily.</text>
</comment>
<dbReference type="PANTHER" id="PTHR21015:SF22">
    <property type="entry name" value="GLYCOSYLTRANSFERASE"/>
    <property type="match status" value="1"/>
</dbReference>
<keyword evidence="5 10" id="KW-0133">Cell shape</keyword>
<keyword evidence="8 10" id="KW-0131">Cell cycle</keyword>
<proteinExistence type="inferred from homology"/>
<dbReference type="Proteomes" id="UP000295678">
    <property type="component" value="Unassembled WGS sequence"/>
</dbReference>
<protein>
    <recommendedName>
        <fullName evidence="10">UDP-N-acetylglucosamine--N-acetylmuramyl-(pentapeptide) pyrophosphoryl-undecaprenol N-acetylglucosamine transferase</fullName>
        <ecNumber evidence="10">2.4.1.227</ecNumber>
    </recommendedName>
    <alternativeName>
        <fullName evidence="10">Undecaprenyl-PP-MurNAc-pentapeptide-UDPGlcNAc GlcNAc transferase</fullName>
    </alternativeName>
</protein>
<evidence type="ECO:0000256" key="8">
    <source>
        <dbReference type="ARBA" id="ARBA00023306"/>
    </source>
</evidence>
<comment type="catalytic activity">
    <reaction evidence="10">
        <text>di-trans,octa-cis-undecaprenyl diphospho-N-acetyl-alpha-D-muramoyl-L-alanyl-D-glutamyl-meso-2,6-diaminopimeloyl-D-alanyl-D-alanine + UDP-N-acetyl-alpha-D-glucosamine = di-trans,octa-cis-undecaprenyl diphospho-[N-acetyl-alpha-D-glucosaminyl-(1-&gt;4)]-N-acetyl-alpha-D-muramoyl-L-alanyl-D-glutamyl-meso-2,6-diaminopimeloyl-D-alanyl-D-alanine + UDP + H(+)</text>
        <dbReference type="Rhea" id="RHEA:31227"/>
        <dbReference type="ChEBI" id="CHEBI:15378"/>
        <dbReference type="ChEBI" id="CHEBI:57705"/>
        <dbReference type="ChEBI" id="CHEBI:58223"/>
        <dbReference type="ChEBI" id="CHEBI:61387"/>
        <dbReference type="ChEBI" id="CHEBI:61388"/>
        <dbReference type="EC" id="2.4.1.227"/>
    </reaction>
</comment>
<dbReference type="GO" id="GO:0071555">
    <property type="term" value="P:cell wall organization"/>
    <property type="evidence" value="ECO:0007669"/>
    <property type="project" value="UniProtKB-KW"/>
</dbReference>
<dbReference type="GO" id="GO:0051301">
    <property type="term" value="P:cell division"/>
    <property type="evidence" value="ECO:0007669"/>
    <property type="project" value="UniProtKB-KW"/>
</dbReference>
<dbReference type="EC" id="2.4.1.227" evidence="10"/>
<keyword evidence="1 10" id="KW-1003">Cell membrane</keyword>
<dbReference type="EMBL" id="SMAK01000001">
    <property type="protein sequence ID" value="TCT13502.1"/>
    <property type="molecule type" value="Genomic_DNA"/>
</dbReference>
<evidence type="ECO:0000256" key="9">
    <source>
        <dbReference type="ARBA" id="ARBA00023316"/>
    </source>
</evidence>
<dbReference type="CDD" id="cd03785">
    <property type="entry name" value="GT28_MurG"/>
    <property type="match status" value="1"/>
</dbReference>
<dbReference type="GO" id="GO:0005886">
    <property type="term" value="C:plasma membrane"/>
    <property type="evidence" value="ECO:0007669"/>
    <property type="project" value="UniProtKB-SubCell"/>
</dbReference>
<feature type="binding site" evidence="10">
    <location>
        <position position="134"/>
    </location>
    <ligand>
        <name>UDP-N-acetyl-alpha-D-glucosamine</name>
        <dbReference type="ChEBI" id="CHEBI:57705"/>
    </ligand>
</feature>
<keyword evidence="14" id="KW-1185">Reference proteome</keyword>
<comment type="pathway">
    <text evidence="10">Cell wall biogenesis; peptidoglycan biosynthesis.</text>
</comment>
<evidence type="ECO:0000256" key="7">
    <source>
        <dbReference type="ARBA" id="ARBA00023136"/>
    </source>
</evidence>
<comment type="subcellular location">
    <subcellularLocation>
        <location evidence="10">Cell membrane</location>
        <topology evidence="10">Peripheral membrane protein</topology>
        <orientation evidence="10">Cytoplasmic side</orientation>
    </subcellularLocation>
</comment>
<dbReference type="PANTHER" id="PTHR21015">
    <property type="entry name" value="UDP-N-ACETYLGLUCOSAMINE--N-ACETYLMURAMYL-(PENTAPEPTIDE) PYROPHOSPHORYL-UNDECAPRENOL N-ACETYLGLUCOSAMINE TRANSFERASE 1"/>
    <property type="match status" value="1"/>
</dbReference>
<accession>A0A4R3MIN7</accession>
<keyword evidence="7 10" id="KW-0472">Membrane</keyword>
<keyword evidence="2 10" id="KW-0132">Cell division</keyword>
<dbReference type="GO" id="GO:0051991">
    <property type="term" value="F:UDP-N-acetyl-D-glucosamine:N-acetylmuramoyl-L-alanyl-D-glutamyl-meso-2,6-diaminopimelyl-D-alanyl-D-alanine-diphosphoundecaprenol 4-beta-N-acetylglucosaminlytransferase activity"/>
    <property type="evidence" value="ECO:0007669"/>
    <property type="project" value="RHEA"/>
</dbReference>
<evidence type="ECO:0000313" key="14">
    <source>
        <dbReference type="Proteomes" id="UP000295678"/>
    </source>
</evidence>
<evidence type="ECO:0000256" key="2">
    <source>
        <dbReference type="ARBA" id="ARBA00022618"/>
    </source>
</evidence>
<dbReference type="GO" id="GO:0008360">
    <property type="term" value="P:regulation of cell shape"/>
    <property type="evidence" value="ECO:0007669"/>
    <property type="project" value="UniProtKB-KW"/>
</dbReference>
<dbReference type="InterPro" id="IPR006009">
    <property type="entry name" value="GlcNAc_MurG"/>
</dbReference>
<organism evidence="13 14">
    <name type="scientific">Tepidamorphus gemmatus</name>
    <dbReference type="NCBI Taxonomy" id="747076"/>
    <lineage>
        <taxon>Bacteria</taxon>
        <taxon>Pseudomonadati</taxon>
        <taxon>Pseudomonadota</taxon>
        <taxon>Alphaproteobacteria</taxon>
        <taxon>Hyphomicrobiales</taxon>
        <taxon>Tepidamorphaceae</taxon>
        <taxon>Tepidamorphus</taxon>
    </lineage>
</organism>
<evidence type="ECO:0000256" key="3">
    <source>
        <dbReference type="ARBA" id="ARBA00022676"/>
    </source>
</evidence>
<feature type="binding site" evidence="10">
    <location>
        <position position="177"/>
    </location>
    <ligand>
        <name>UDP-N-acetyl-alpha-D-glucosamine</name>
        <dbReference type="ChEBI" id="CHEBI:57705"/>
    </ligand>
</feature>
<dbReference type="RefSeq" id="WP_132804883.1">
    <property type="nucleotide sequence ID" value="NZ_SMAK01000001.1"/>
</dbReference>
<dbReference type="GO" id="GO:0050511">
    <property type="term" value="F:undecaprenyldiphospho-muramoylpentapeptide beta-N-acetylglucosaminyltransferase activity"/>
    <property type="evidence" value="ECO:0007669"/>
    <property type="project" value="UniProtKB-UniRule"/>
</dbReference>
<gene>
    <name evidence="10" type="primary">murG</name>
    <name evidence="13" type="ORF">EDC22_101370</name>
</gene>
<keyword evidence="3 10" id="KW-0328">Glycosyltransferase</keyword>
<keyword evidence="6 10" id="KW-0573">Peptidoglycan synthesis</keyword>
<dbReference type="HAMAP" id="MF_00033">
    <property type="entry name" value="MurG"/>
    <property type="match status" value="1"/>
</dbReference>
<evidence type="ECO:0000256" key="6">
    <source>
        <dbReference type="ARBA" id="ARBA00022984"/>
    </source>
</evidence>
<feature type="domain" description="Glycosyl transferase family 28 C-terminal" evidence="12">
    <location>
        <begin position="198"/>
        <end position="361"/>
    </location>
</feature>
<dbReference type="InterPro" id="IPR004276">
    <property type="entry name" value="GlycoTrans_28_N"/>
</dbReference>
<evidence type="ECO:0000256" key="5">
    <source>
        <dbReference type="ARBA" id="ARBA00022960"/>
    </source>
</evidence>
<dbReference type="OrthoDB" id="9808936at2"/>
<evidence type="ECO:0000259" key="12">
    <source>
        <dbReference type="Pfam" id="PF04101"/>
    </source>
</evidence>
<reference evidence="13 14" key="1">
    <citation type="submission" date="2019-03" db="EMBL/GenBank/DDBJ databases">
        <title>Genomic Encyclopedia of Type Strains, Phase IV (KMG-IV): sequencing the most valuable type-strain genomes for metagenomic binning, comparative biology and taxonomic classification.</title>
        <authorList>
            <person name="Goeker M."/>
        </authorList>
    </citation>
    <scope>NUCLEOTIDE SEQUENCE [LARGE SCALE GENOMIC DNA]</scope>
    <source>
        <strain evidence="13 14">DSM 19345</strain>
    </source>
</reference>
<dbReference type="NCBIfam" id="TIGR01133">
    <property type="entry name" value="murG"/>
    <property type="match status" value="1"/>
</dbReference>
<comment type="caution">
    <text evidence="10">Lacks conserved residue(s) required for the propagation of feature annotation.</text>
</comment>
<dbReference type="Pfam" id="PF04101">
    <property type="entry name" value="Glyco_tran_28_C"/>
    <property type="match status" value="1"/>
</dbReference>
<dbReference type="Pfam" id="PF03033">
    <property type="entry name" value="Glyco_transf_28"/>
    <property type="match status" value="1"/>
</dbReference>
<keyword evidence="4 10" id="KW-0808">Transferase</keyword>
<comment type="function">
    <text evidence="10">Cell wall formation. Catalyzes the transfer of a GlcNAc subunit on undecaprenyl-pyrophosphoryl-MurNAc-pentapeptide (lipid intermediate I) to form undecaprenyl-pyrophosphoryl-MurNAc-(pentapeptide)GlcNAc (lipid intermediate II).</text>
</comment>
<dbReference type="GO" id="GO:0009252">
    <property type="term" value="P:peptidoglycan biosynthetic process"/>
    <property type="evidence" value="ECO:0007669"/>
    <property type="project" value="UniProtKB-UniRule"/>
</dbReference>
<dbReference type="InterPro" id="IPR007235">
    <property type="entry name" value="Glyco_trans_28_C"/>
</dbReference>
<evidence type="ECO:0000259" key="11">
    <source>
        <dbReference type="Pfam" id="PF03033"/>
    </source>
</evidence>
<evidence type="ECO:0000313" key="13">
    <source>
        <dbReference type="EMBL" id="TCT13502.1"/>
    </source>
</evidence>
<feature type="domain" description="Glycosyltransferase family 28 N-terminal" evidence="11">
    <location>
        <begin position="16"/>
        <end position="152"/>
    </location>
</feature>
<evidence type="ECO:0000256" key="1">
    <source>
        <dbReference type="ARBA" id="ARBA00022475"/>
    </source>
</evidence>
<feature type="binding site" evidence="10">
    <location>
        <position position="204"/>
    </location>
    <ligand>
        <name>UDP-N-acetyl-alpha-D-glucosamine</name>
        <dbReference type="ChEBI" id="CHEBI:57705"/>
    </ligand>
</feature>
<sequence length="387" mass="39977">MAEVTPPAGLSGRGLILLAAGGTGGHLFPAQALAEVLIARGWRVDLVTDERGDRYGGRFPAQAIHIIPAATVRGGNPLTYLKTAAILGLGVVRAMLLIGRLKPKVVAGFGGYPTLAPVLAASLRGVKCLIHDQNAVMGRANRMLADRVDVVATSFPKVHMLGEANAAKAVRTGAPVRAAVLAAVSPYEPPVPGGEFRLLVFGGSQGARIFSDVVPGAVARLDEAKRARLAIVQQCREEDIERVRMAYAAIGVEATLAPFFADLPEQIARSHLVICRSGASTVAELAVIGRPSILVPLPHAIDNDQLLNATALAQAKGGWLLPQPSFTPHRLADELASRMESPEALAAAAEAAAAVGNPHAAATLADVVEALADGRSMPASATGAVPA</sequence>
<feature type="binding site" evidence="10">
    <location>
        <begin position="23"/>
        <end position="25"/>
    </location>
    <ligand>
        <name>UDP-N-acetyl-alpha-D-glucosamine</name>
        <dbReference type="ChEBI" id="CHEBI:57705"/>
    </ligand>
</feature>
<dbReference type="UniPathway" id="UPA00219"/>